<dbReference type="HOGENOM" id="CLU_1179593_0_0_7"/>
<dbReference type="KEGG" id="scl:sce0539"/>
<sequence length="235" mass="25952">MTNNDRNAPCYLHAVIQVKPGRLEEFRRLTEEMRTLLGEKFGVKLAASFQAASSPDKIVNVWAVPSRETLEQLNRAAPDEPLIQAYEACIEREEVDAFVAFRHDAPGAAEPPAPPAAAAPNTANTRSTPIELTPEIARAIMGTGRRSISSDSDQTILIAGDDGQIHQLLREEWSATQTLAGDAKDWVEQNMLRNGVTLANLPVDVLDPFFACYLLNLAMIREPPAQTERRARRKP</sequence>
<dbReference type="Proteomes" id="UP000002139">
    <property type="component" value="Chromosome"/>
</dbReference>
<keyword evidence="3" id="KW-1185">Reference proteome</keyword>
<proteinExistence type="predicted"/>
<gene>
    <name evidence="2" type="ordered locus">sce0539</name>
</gene>
<dbReference type="STRING" id="448385.sce0539"/>
<name>A9GV25_SORC5</name>
<evidence type="ECO:0000313" key="3">
    <source>
        <dbReference type="Proteomes" id="UP000002139"/>
    </source>
</evidence>
<dbReference type="EMBL" id="AM746676">
    <property type="protein sequence ID" value="CAN90696.1"/>
    <property type="molecule type" value="Genomic_DNA"/>
</dbReference>
<dbReference type="BioCyc" id="SCEL448385:SCE_RS02825-MONOMER"/>
<accession>A9GV25</accession>
<dbReference type="RefSeq" id="WP_012233174.1">
    <property type="nucleotide sequence ID" value="NC_010162.1"/>
</dbReference>
<reference evidence="2 3" key="1">
    <citation type="journal article" date="2007" name="Nat. Biotechnol.">
        <title>Complete genome sequence of the myxobacterium Sorangium cellulosum.</title>
        <authorList>
            <person name="Schneiker S."/>
            <person name="Perlova O."/>
            <person name="Kaiser O."/>
            <person name="Gerth K."/>
            <person name="Alici A."/>
            <person name="Altmeyer M.O."/>
            <person name="Bartels D."/>
            <person name="Bekel T."/>
            <person name="Beyer S."/>
            <person name="Bode E."/>
            <person name="Bode H.B."/>
            <person name="Bolten C.J."/>
            <person name="Choudhuri J.V."/>
            <person name="Doss S."/>
            <person name="Elnakady Y.A."/>
            <person name="Frank B."/>
            <person name="Gaigalat L."/>
            <person name="Goesmann A."/>
            <person name="Groeger C."/>
            <person name="Gross F."/>
            <person name="Jelsbak L."/>
            <person name="Jelsbak L."/>
            <person name="Kalinowski J."/>
            <person name="Kegler C."/>
            <person name="Knauber T."/>
            <person name="Konietzny S."/>
            <person name="Kopp M."/>
            <person name="Krause L."/>
            <person name="Krug D."/>
            <person name="Linke B."/>
            <person name="Mahmud T."/>
            <person name="Martinez-Arias R."/>
            <person name="McHardy A.C."/>
            <person name="Merai M."/>
            <person name="Meyer F."/>
            <person name="Mormann S."/>
            <person name="Munoz-Dorado J."/>
            <person name="Perez J."/>
            <person name="Pradella S."/>
            <person name="Rachid S."/>
            <person name="Raddatz G."/>
            <person name="Rosenau F."/>
            <person name="Rueckert C."/>
            <person name="Sasse F."/>
            <person name="Scharfe M."/>
            <person name="Schuster S.C."/>
            <person name="Suen G."/>
            <person name="Treuner-Lange A."/>
            <person name="Velicer G.J."/>
            <person name="Vorholter F.-J."/>
            <person name="Weissman K.J."/>
            <person name="Welch R.D."/>
            <person name="Wenzel S.C."/>
            <person name="Whitworth D.E."/>
            <person name="Wilhelm S."/>
            <person name="Wittmann C."/>
            <person name="Bloecker H."/>
            <person name="Puehler A."/>
            <person name="Mueller R."/>
        </authorList>
    </citation>
    <scope>NUCLEOTIDE SEQUENCE [LARGE SCALE GENOMIC DNA]</scope>
    <source>
        <strain evidence="3">So ce56</strain>
    </source>
</reference>
<organism evidence="2 3">
    <name type="scientific">Sorangium cellulosum (strain So ce56)</name>
    <name type="common">Polyangium cellulosum (strain So ce56)</name>
    <dbReference type="NCBI Taxonomy" id="448385"/>
    <lineage>
        <taxon>Bacteria</taxon>
        <taxon>Pseudomonadati</taxon>
        <taxon>Myxococcota</taxon>
        <taxon>Polyangia</taxon>
        <taxon>Polyangiales</taxon>
        <taxon>Polyangiaceae</taxon>
        <taxon>Sorangium</taxon>
    </lineage>
</organism>
<evidence type="ECO:0000256" key="1">
    <source>
        <dbReference type="SAM" id="MobiDB-lite"/>
    </source>
</evidence>
<dbReference type="AlphaFoldDB" id="A9GV25"/>
<evidence type="ECO:0000313" key="2">
    <source>
        <dbReference type="EMBL" id="CAN90696.1"/>
    </source>
</evidence>
<feature type="region of interest" description="Disordered" evidence="1">
    <location>
        <begin position="105"/>
        <end position="127"/>
    </location>
</feature>
<protein>
    <submittedName>
        <fullName evidence="2">Uncharacterized protein</fullName>
    </submittedName>
</protein>